<comment type="caution">
    <text evidence="1">The sequence shown here is derived from an EMBL/GenBank/DDBJ whole genome shotgun (WGS) entry which is preliminary data.</text>
</comment>
<dbReference type="Proteomes" id="UP001157502">
    <property type="component" value="Chromosome 1"/>
</dbReference>
<name>A0ACC2HM27_DALPE</name>
<accession>A0ACC2HM27</accession>
<evidence type="ECO:0000313" key="2">
    <source>
        <dbReference type="Proteomes" id="UP001157502"/>
    </source>
</evidence>
<evidence type="ECO:0000313" key="1">
    <source>
        <dbReference type="EMBL" id="KAJ8016690.1"/>
    </source>
</evidence>
<keyword evidence="2" id="KW-1185">Reference proteome</keyword>
<protein>
    <submittedName>
        <fullName evidence="1">Uncharacterized protein</fullName>
    </submittedName>
</protein>
<proteinExistence type="predicted"/>
<reference evidence="1" key="1">
    <citation type="submission" date="2021-05" db="EMBL/GenBank/DDBJ databases">
        <authorList>
            <person name="Pan Q."/>
            <person name="Jouanno E."/>
            <person name="Zahm M."/>
            <person name="Klopp C."/>
            <person name="Cabau C."/>
            <person name="Louis A."/>
            <person name="Berthelot C."/>
            <person name="Parey E."/>
            <person name="Roest Crollius H."/>
            <person name="Montfort J."/>
            <person name="Robinson-Rechavi M."/>
            <person name="Bouchez O."/>
            <person name="Lampietro C."/>
            <person name="Lopez Roques C."/>
            <person name="Donnadieu C."/>
            <person name="Postlethwait J."/>
            <person name="Bobe J."/>
            <person name="Dillon D."/>
            <person name="Chandos A."/>
            <person name="von Hippel F."/>
            <person name="Guiguen Y."/>
        </authorList>
    </citation>
    <scope>NUCLEOTIDE SEQUENCE</scope>
    <source>
        <strain evidence="1">YG-Jan2019</strain>
    </source>
</reference>
<organism evidence="1 2">
    <name type="scientific">Dallia pectoralis</name>
    <name type="common">Alaska blackfish</name>
    <dbReference type="NCBI Taxonomy" id="75939"/>
    <lineage>
        <taxon>Eukaryota</taxon>
        <taxon>Metazoa</taxon>
        <taxon>Chordata</taxon>
        <taxon>Craniata</taxon>
        <taxon>Vertebrata</taxon>
        <taxon>Euteleostomi</taxon>
        <taxon>Actinopterygii</taxon>
        <taxon>Neopterygii</taxon>
        <taxon>Teleostei</taxon>
        <taxon>Protacanthopterygii</taxon>
        <taxon>Esociformes</taxon>
        <taxon>Umbridae</taxon>
        <taxon>Dallia</taxon>
    </lineage>
</organism>
<sequence length="83" mass="9149">MEPNAATYMRKNHRQDHTYMAGGRATVDDVVEDRTEPCKDTQPRGHSPGQSSSLLSFSLVLDCHRAAAVEEYTQTARNLSSPG</sequence>
<dbReference type="EMBL" id="CM055728">
    <property type="protein sequence ID" value="KAJ8016690.1"/>
    <property type="molecule type" value="Genomic_DNA"/>
</dbReference>
<gene>
    <name evidence="1" type="ORF">DPEC_G00009870</name>
</gene>